<dbReference type="EC" id="5.1.1.7" evidence="3 8"/>
<gene>
    <name evidence="8" type="primary">dapF</name>
    <name evidence="10" type="ORF">F9802_03085</name>
</gene>
<evidence type="ECO:0000313" key="10">
    <source>
        <dbReference type="EMBL" id="KAB7709110.1"/>
    </source>
</evidence>
<feature type="active site" description="Proton donor" evidence="8">
    <location>
        <position position="77"/>
    </location>
</feature>
<dbReference type="InterPro" id="IPR001653">
    <property type="entry name" value="DAP_epimerase_DapF"/>
</dbReference>
<dbReference type="PROSITE" id="PS01326">
    <property type="entry name" value="DAP_EPIMERASE"/>
    <property type="match status" value="1"/>
</dbReference>
<dbReference type="NCBIfam" id="TIGR00652">
    <property type="entry name" value="DapF"/>
    <property type="match status" value="1"/>
</dbReference>
<evidence type="ECO:0000256" key="7">
    <source>
        <dbReference type="ARBA" id="ARBA00051712"/>
    </source>
</evidence>
<comment type="similarity">
    <text evidence="2 8">Belongs to the diaminopimelate epimerase family.</text>
</comment>
<dbReference type="GO" id="GO:0009089">
    <property type="term" value="P:lysine biosynthetic process via diaminopimelate"/>
    <property type="evidence" value="ECO:0007669"/>
    <property type="project" value="UniProtKB-UniRule"/>
</dbReference>
<proteinExistence type="inferred from homology"/>
<dbReference type="InterPro" id="IPR018510">
    <property type="entry name" value="DAP_epimerase_AS"/>
</dbReference>
<feature type="binding site" evidence="8">
    <location>
        <position position="68"/>
    </location>
    <ligand>
        <name>substrate</name>
    </ligand>
</feature>
<dbReference type="AlphaFoldDB" id="A0A6I1FKG8"/>
<feature type="binding site" evidence="8">
    <location>
        <begin position="230"/>
        <end position="231"/>
    </location>
    <ligand>
        <name>substrate</name>
    </ligand>
</feature>
<dbReference type="PANTHER" id="PTHR31689:SF0">
    <property type="entry name" value="DIAMINOPIMELATE EPIMERASE"/>
    <property type="match status" value="1"/>
</dbReference>
<dbReference type="SUPFAM" id="SSF54506">
    <property type="entry name" value="Diaminopimelate epimerase-like"/>
    <property type="match status" value="2"/>
</dbReference>
<comment type="function">
    <text evidence="8">Catalyzes the stereoinversion of LL-2,6-diaminopimelate (L,L-DAP) to meso-diaminopimelate (meso-DAP), a precursor of L-lysine and an essential component of the bacterial peptidoglycan.</text>
</comment>
<feature type="binding site" evidence="8">
    <location>
        <position position="166"/>
    </location>
    <ligand>
        <name>substrate</name>
    </ligand>
</feature>
<keyword evidence="6 8" id="KW-0413">Isomerase</keyword>
<feature type="active site" evidence="9">
    <location>
        <position position="77"/>
    </location>
</feature>
<evidence type="ECO:0000256" key="3">
    <source>
        <dbReference type="ARBA" id="ARBA00013080"/>
    </source>
</evidence>
<dbReference type="EMBL" id="WEIO01000001">
    <property type="protein sequence ID" value="KAB7709110.1"/>
    <property type="molecule type" value="Genomic_DNA"/>
</dbReference>
<dbReference type="HAMAP" id="MF_00197">
    <property type="entry name" value="DAP_epimerase"/>
    <property type="match status" value="1"/>
</dbReference>
<dbReference type="GO" id="GO:0005829">
    <property type="term" value="C:cytosol"/>
    <property type="evidence" value="ECO:0007669"/>
    <property type="project" value="TreeGrafter"/>
</dbReference>
<dbReference type="Pfam" id="PF01678">
    <property type="entry name" value="DAP_epimerase"/>
    <property type="match status" value="2"/>
</dbReference>
<keyword evidence="5 8" id="KW-0457">Lysine biosynthesis</keyword>
<feature type="site" description="Could be important to modulate the pK values of the two catalytic cysteine residues" evidence="8">
    <location>
        <position position="220"/>
    </location>
</feature>
<sequence length="330" mass="36776">MEIKLLKCHGSGNDFLLIDEWANGYSFSEKDRSSLAVALCNRKSSLGADGILFVMESEQADAKMRIFNSDGSEASMCGNGLRCLGRYVCELLHKDEITVETMKAILKVTKEEELFVEVPTYRVEISPVLFELSSLPMNIDGKVTLFNEVVPELSESIAFSAAAVPNPHLIAVVDKQQLVSYEQKYIAEKLNSLNPICPDGVNVSFVYPIETGKIYVRTFERGVGFTNACGTAMSASSLMTCLLEFNEFEKTIDVFNNGGKVRCASHQKEDGSYWIDLIGNATYLFDATVEVDLNEPAAFTLASRQEREEQEQYEKLGDEVRQLLQKTVFT</sequence>
<protein>
    <recommendedName>
        <fullName evidence="3 8">Diaminopimelate epimerase</fullName>
        <shortName evidence="8">DAP epimerase</shortName>
        <ecNumber evidence="3 8">5.1.1.7</ecNumber>
    </recommendedName>
    <alternativeName>
        <fullName evidence="8">PLP-independent amino acid racemase</fullName>
    </alternativeName>
</protein>
<evidence type="ECO:0000256" key="1">
    <source>
        <dbReference type="ARBA" id="ARBA00005196"/>
    </source>
</evidence>
<evidence type="ECO:0000256" key="8">
    <source>
        <dbReference type="HAMAP-Rule" id="MF_00197"/>
    </source>
</evidence>
<comment type="caution">
    <text evidence="10">The sequence shown here is derived from an EMBL/GenBank/DDBJ whole genome shotgun (WGS) entry which is preliminary data.</text>
</comment>
<dbReference type="PANTHER" id="PTHR31689">
    <property type="entry name" value="DIAMINOPIMELATE EPIMERASE, CHLOROPLASTIC"/>
    <property type="match status" value="1"/>
</dbReference>
<evidence type="ECO:0000313" key="11">
    <source>
        <dbReference type="Proteomes" id="UP000429595"/>
    </source>
</evidence>
<keyword evidence="11" id="KW-1185">Reference proteome</keyword>
<dbReference type="UniPathway" id="UPA00034">
    <property type="reaction ID" value="UER00025"/>
</dbReference>
<comment type="subcellular location">
    <subcellularLocation>
        <location evidence="8">Cytoplasm</location>
    </subcellularLocation>
</comment>
<dbReference type="Gene3D" id="3.10.310.10">
    <property type="entry name" value="Diaminopimelate Epimerase, Chain A, domain 1"/>
    <property type="match status" value="2"/>
</dbReference>
<comment type="subunit">
    <text evidence="8">Homodimer.</text>
</comment>
<feature type="binding site" evidence="8">
    <location>
        <begin position="220"/>
        <end position="221"/>
    </location>
    <ligand>
        <name>substrate</name>
    </ligand>
</feature>
<reference evidence="10 11" key="1">
    <citation type="submission" date="2019-10" db="EMBL/GenBank/DDBJ databases">
        <title>Bacillus aerolatum sp. nov., isolated from bioaerosol of sport playgrounds.</title>
        <authorList>
            <person name="Chen P."/>
            <person name="Zhang G."/>
        </authorList>
    </citation>
    <scope>NUCLEOTIDE SEQUENCE [LARGE SCALE GENOMIC DNA]</scope>
    <source>
        <strain evidence="10 11">CX253</strain>
    </source>
</reference>
<feature type="site" description="Could be important to modulate the pK values of the two catalytic cysteine residues" evidence="8">
    <location>
        <position position="168"/>
    </location>
</feature>
<name>A0A6I1FKG8_9BACI</name>
<comment type="pathway">
    <text evidence="1 8">Amino-acid biosynthesis; L-lysine biosynthesis via DAP pathway; DL-2,6-diaminopimelate from LL-2,6-diaminopimelate: step 1/1.</text>
</comment>
<evidence type="ECO:0000256" key="2">
    <source>
        <dbReference type="ARBA" id="ARBA00010219"/>
    </source>
</evidence>
<dbReference type="GO" id="GO:0008837">
    <property type="term" value="F:diaminopimelate epimerase activity"/>
    <property type="evidence" value="ECO:0007669"/>
    <property type="project" value="UniProtKB-UniRule"/>
</dbReference>
<feature type="binding site" evidence="8">
    <location>
        <begin position="78"/>
        <end position="79"/>
    </location>
    <ligand>
        <name>substrate</name>
    </ligand>
</feature>
<dbReference type="RefSeq" id="WP_152149636.1">
    <property type="nucleotide sequence ID" value="NZ_WEIO01000001.1"/>
</dbReference>
<comment type="catalytic activity">
    <reaction evidence="7 8">
        <text>(2S,6S)-2,6-diaminopimelate = meso-2,6-diaminopimelate</text>
        <dbReference type="Rhea" id="RHEA:15393"/>
        <dbReference type="ChEBI" id="CHEBI:57609"/>
        <dbReference type="ChEBI" id="CHEBI:57791"/>
        <dbReference type="EC" id="5.1.1.7"/>
    </reaction>
</comment>
<evidence type="ECO:0000256" key="4">
    <source>
        <dbReference type="ARBA" id="ARBA00022605"/>
    </source>
</evidence>
<evidence type="ECO:0000256" key="5">
    <source>
        <dbReference type="ARBA" id="ARBA00023154"/>
    </source>
</evidence>
<accession>A0A6I1FKG8</accession>
<keyword evidence="4 8" id="KW-0028">Amino-acid biosynthesis</keyword>
<evidence type="ECO:0000256" key="9">
    <source>
        <dbReference type="PROSITE-ProRule" id="PRU10125"/>
    </source>
</evidence>
<organism evidence="10 11">
    <name type="scientific">Bacillus aerolatus</name>
    <dbReference type="NCBI Taxonomy" id="2653354"/>
    <lineage>
        <taxon>Bacteria</taxon>
        <taxon>Bacillati</taxon>
        <taxon>Bacillota</taxon>
        <taxon>Bacilli</taxon>
        <taxon>Bacillales</taxon>
        <taxon>Bacillaceae</taxon>
        <taxon>Bacillus</taxon>
    </lineage>
</organism>
<feature type="binding site" evidence="8">
    <location>
        <position position="202"/>
    </location>
    <ligand>
        <name>substrate</name>
    </ligand>
</feature>
<feature type="binding site" evidence="8">
    <location>
        <position position="13"/>
    </location>
    <ligand>
        <name>substrate</name>
    </ligand>
</feature>
<dbReference type="Proteomes" id="UP000429595">
    <property type="component" value="Unassembled WGS sequence"/>
</dbReference>
<comment type="caution">
    <text evidence="8">Lacks conserved residue(s) required for the propagation of feature annotation.</text>
</comment>
<feature type="active site" description="Proton acceptor" evidence="8">
    <location>
        <position position="229"/>
    </location>
</feature>
<keyword evidence="8" id="KW-0963">Cytoplasm</keyword>
<evidence type="ECO:0000256" key="6">
    <source>
        <dbReference type="ARBA" id="ARBA00023235"/>
    </source>
</evidence>